<evidence type="ECO:0000259" key="2">
    <source>
        <dbReference type="Pfam" id="PF23003"/>
    </source>
</evidence>
<gene>
    <name evidence="3" type="ORF">BXYJ_LOCUS9598</name>
</gene>
<dbReference type="Proteomes" id="UP000582659">
    <property type="component" value="Unassembled WGS sequence"/>
</dbReference>
<reference evidence="7" key="1">
    <citation type="submission" date="2016-11" db="UniProtKB">
        <authorList>
            <consortium name="WormBaseParasite"/>
        </authorList>
    </citation>
    <scope>IDENTIFICATION</scope>
</reference>
<feature type="signal peptide" evidence="1">
    <location>
        <begin position="1"/>
        <end position="16"/>
    </location>
</feature>
<proteinExistence type="predicted"/>
<accession>A0A1I7S466</accession>
<feature type="domain" description="Abnormal cell migration protein 18-like fibronectin type I" evidence="2">
    <location>
        <begin position="228"/>
        <end position="280"/>
    </location>
</feature>
<protein>
    <submittedName>
        <fullName evidence="3">(pine wood nematode) hypothetical protein</fullName>
    </submittedName>
</protein>
<dbReference type="PANTHER" id="PTHR35572">
    <property type="entry name" value="PROTEIN CBG04538-RELATED"/>
    <property type="match status" value="1"/>
</dbReference>
<dbReference type="OrthoDB" id="10332453at2759"/>
<dbReference type="EMBL" id="CAJFDI010000004">
    <property type="protein sequence ID" value="CAD5227053.1"/>
    <property type="molecule type" value="Genomic_DNA"/>
</dbReference>
<feature type="chain" id="PRO_5035359699" evidence="1">
    <location>
        <begin position="17"/>
        <end position="362"/>
    </location>
</feature>
<evidence type="ECO:0000256" key="1">
    <source>
        <dbReference type="SAM" id="SignalP"/>
    </source>
</evidence>
<dbReference type="InterPro" id="IPR055119">
    <property type="entry name" value="Mig18_Fn1"/>
</dbReference>
<dbReference type="Pfam" id="PF23003">
    <property type="entry name" value="Fn1_2"/>
    <property type="match status" value="3"/>
</dbReference>
<organism evidence="5 7">
    <name type="scientific">Bursaphelenchus xylophilus</name>
    <name type="common">Pinewood nematode worm</name>
    <name type="synonym">Aphelenchoides xylophilus</name>
    <dbReference type="NCBI Taxonomy" id="6326"/>
    <lineage>
        <taxon>Eukaryota</taxon>
        <taxon>Metazoa</taxon>
        <taxon>Ecdysozoa</taxon>
        <taxon>Nematoda</taxon>
        <taxon>Chromadorea</taxon>
        <taxon>Rhabditida</taxon>
        <taxon>Tylenchina</taxon>
        <taxon>Tylenchomorpha</taxon>
        <taxon>Aphelenchoidea</taxon>
        <taxon>Aphelenchoididae</taxon>
        <taxon>Bursaphelenchus</taxon>
    </lineage>
</organism>
<dbReference type="WBParaSite" id="BXY_0779800.1">
    <property type="protein sequence ID" value="BXY_0779800.1"/>
    <property type="gene ID" value="BXY_0779800"/>
</dbReference>
<evidence type="ECO:0000313" key="4">
    <source>
        <dbReference type="EMBL" id="CAG9116771.1"/>
    </source>
</evidence>
<dbReference type="Proteomes" id="UP000659654">
    <property type="component" value="Unassembled WGS sequence"/>
</dbReference>
<feature type="domain" description="Abnormal cell migration protein 18-like fibronectin type I" evidence="2">
    <location>
        <begin position="126"/>
        <end position="179"/>
    </location>
</feature>
<feature type="domain" description="Abnormal cell migration protein 18-like fibronectin type I" evidence="2">
    <location>
        <begin position="305"/>
        <end position="356"/>
    </location>
</feature>
<evidence type="ECO:0000313" key="5">
    <source>
        <dbReference type="Proteomes" id="UP000095284"/>
    </source>
</evidence>
<name>A0A1I7S466_BURXY</name>
<evidence type="ECO:0000313" key="7">
    <source>
        <dbReference type="WBParaSite" id="BXY_0779800.1"/>
    </source>
</evidence>
<dbReference type="Proteomes" id="UP000095284">
    <property type="component" value="Unplaced"/>
</dbReference>
<evidence type="ECO:0000313" key="3">
    <source>
        <dbReference type="EMBL" id="CAD5227053.1"/>
    </source>
</evidence>
<reference evidence="4" key="2">
    <citation type="submission" date="2020-08" db="EMBL/GenBank/DDBJ databases">
        <authorList>
            <person name="Kikuchi T."/>
        </authorList>
    </citation>
    <scope>NUCLEOTIDE SEQUENCE</scope>
    <source>
        <strain evidence="3">Ka4C1</strain>
    </source>
</reference>
<evidence type="ECO:0000313" key="6">
    <source>
        <dbReference type="Proteomes" id="UP000659654"/>
    </source>
</evidence>
<keyword evidence="6" id="KW-1185">Reference proteome</keyword>
<dbReference type="InterPro" id="IPR040282">
    <property type="entry name" value="Mig-18-like"/>
</dbReference>
<dbReference type="AlphaFoldDB" id="A0A1I7S466"/>
<keyword evidence="1" id="KW-0732">Signal</keyword>
<dbReference type="EMBL" id="CAJFCV020000004">
    <property type="protein sequence ID" value="CAG9116771.1"/>
    <property type="molecule type" value="Genomic_DNA"/>
</dbReference>
<sequence length="362" mass="40237">MNMFLLLVLLVGTVYGCDVNGVKRSDGEEFISKGKYVQFVQKCEHKADLGWTVKTIGCLNKAGERHPLGAMVDGQKCEVFDDGRGTAQLENIKEWQNQGPEGPERPNERVIRAKRASNAQCEGRSEGVEWDEGTFRLACFNNNIRFVGCYTSDRTYIPAGSTGTMNKFTFKCEANESGVRIYPLERQGSLEQKKTIGPPGVAPPGFEAFLHTGEANKNSGTLKKCRGHEEGEEWTVGSFKAQCLGGETKWIGCFKNKIFIPLNQQQEVDGFTFQCQPNGQGIKIQPVEDKISRRPSAACEGHDDEQEWRSGNFLKRCVNGKTEFTGCFRNGDDFIPMGRQVEIGKFTFECRTTPSGAEVVPV</sequence>